<sequence>MIKLEKLRRVAAVLQVVTLGLVVVGLVFRATIYWTMQPQSGAAFGSGDILDFAIALALFLASTLCAMSGVGISLLGTQADKGLAYRVMLVGILSFLAYEFLHGRVPRLM</sequence>
<name>A0A4P7XIV1_9ALTE</name>
<protein>
    <submittedName>
        <fullName evidence="2">Uncharacterized protein</fullName>
    </submittedName>
</protein>
<feature type="transmembrane region" description="Helical" evidence="1">
    <location>
        <begin position="83"/>
        <end position="101"/>
    </location>
</feature>
<dbReference type="EMBL" id="CP031093">
    <property type="protein sequence ID" value="QCF26996.1"/>
    <property type="molecule type" value="Genomic_DNA"/>
</dbReference>
<feature type="transmembrane region" description="Helical" evidence="1">
    <location>
        <begin position="52"/>
        <end position="76"/>
    </location>
</feature>
<proteinExistence type="predicted"/>
<evidence type="ECO:0000256" key="1">
    <source>
        <dbReference type="SAM" id="Phobius"/>
    </source>
</evidence>
<reference evidence="2 3" key="1">
    <citation type="submission" date="2018-07" db="EMBL/GenBank/DDBJ databases">
        <title>Marsedoiliclastica nanhaica gen. nov. sp. nov., a novel marine hydrocarbonoclastic bacterium isolated from an in-situ enriched hydrocarbon-degrading consortium in deep-sea sediment.</title>
        <authorList>
            <person name="Dong C."/>
            <person name="Ma T."/>
            <person name="Liu R."/>
            <person name="Shao Z."/>
        </authorList>
    </citation>
    <scope>NUCLEOTIDE SEQUENCE [LARGE SCALE GENOMIC DNA]</scope>
    <source>
        <strain evidence="3">soil36-7</strain>
    </source>
</reference>
<dbReference type="KEGG" id="hmi:soil367_14235"/>
<feature type="transmembrane region" description="Helical" evidence="1">
    <location>
        <begin position="12"/>
        <end position="32"/>
    </location>
</feature>
<keyword evidence="1" id="KW-1133">Transmembrane helix</keyword>
<dbReference type="RefSeq" id="WP_136549703.1">
    <property type="nucleotide sequence ID" value="NZ_CP031093.1"/>
</dbReference>
<keyword evidence="3" id="KW-1185">Reference proteome</keyword>
<keyword evidence="1" id="KW-0472">Membrane</keyword>
<dbReference type="AlphaFoldDB" id="A0A4P7XIV1"/>
<gene>
    <name evidence="2" type="ORF">soil367_14235</name>
</gene>
<dbReference type="Proteomes" id="UP000298049">
    <property type="component" value="Chromosome"/>
</dbReference>
<organism evidence="2 3">
    <name type="scientific">Hydrocarboniclastica marina</name>
    <dbReference type="NCBI Taxonomy" id="2259620"/>
    <lineage>
        <taxon>Bacteria</taxon>
        <taxon>Pseudomonadati</taxon>
        <taxon>Pseudomonadota</taxon>
        <taxon>Gammaproteobacteria</taxon>
        <taxon>Alteromonadales</taxon>
        <taxon>Alteromonadaceae</taxon>
        <taxon>Hydrocarboniclastica</taxon>
    </lineage>
</organism>
<keyword evidence="1" id="KW-0812">Transmembrane</keyword>
<evidence type="ECO:0000313" key="3">
    <source>
        <dbReference type="Proteomes" id="UP000298049"/>
    </source>
</evidence>
<accession>A0A4P7XIV1</accession>
<evidence type="ECO:0000313" key="2">
    <source>
        <dbReference type="EMBL" id="QCF26996.1"/>
    </source>
</evidence>